<evidence type="ECO:0000313" key="1">
    <source>
        <dbReference type="EMBL" id="HIY77501.1"/>
    </source>
</evidence>
<sequence length="177" mass="19991">MSNLERNVANFCGAAMAGIKPASLAVCGPGEREELLSFSEIFRKKGIRIELLGTKNGKLTYLAFRENKLKDHLALRENAAFLRKFGYPVHNFEGCIDFLKLRLLCECYPHEVGVFLGYPVEDIAGYMNDPGGCIFSGAWKVYARPEEKRALFERYKRCTDCIVKRLLGGKALAEIFR</sequence>
<dbReference type="InterPro" id="IPR024523">
    <property type="entry name" value="DUF3793"/>
</dbReference>
<reference evidence="1" key="1">
    <citation type="journal article" date="2021" name="PeerJ">
        <title>Extensive microbial diversity within the chicken gut microbiome revealed by metagenomics and culture.</title>
        <authorList>
            <person name="Gilroy R."/>
            <person name="Ravi A."/>
            <person name="Getino M."/>
            <person name="Pursley I."/>
            <person name="Horton D.L."/>
            <person name="Alikhan N.F."/>
            <person name="Baker D."/>
            <person name="Gharbi K."/>
            <person name="Hall N."/>
            <person name="Watson M."/>
            <person name="Adriaenssens E.M."/>
            <person name="Foster-Nyarko E."/>
            <person name="Jarju S."/>
            <person name="Secka A."/>
            <person name="Antonio M."/>
            <person name="Oren A."/>
            <person name="Chaudhuri R.R."/>
            <person name="La Ragione R."/>
            <person name="Hildebrand F."/>
            <person name="Pallen M.J."/>
        </authorList>
    </citation>
    <scope>NUCLEOTIDE SEQUENCE</scope>
    <source>
        <strain evidence="1">CHK199-9574</strain>
    </source>
</reference>
<protein>
    <submittedName>
        <fullName evidence="1">DUF3793 family protein</fullName>
    </submittedName>
</protein>
<organism evidence="1 2">
    <name type="scientific">Candidatus Borkfalkia excrementavium</name>
    <dbReference type="NCBI Taxonomy" id="2838505"/>
    <lineage>
        <taxon>Bacteria</taxon>
        <taxon>Bacillati</taxon>
        <taxon>Bacillota</taxon>
        <taxon>Clostridia</taxon>
        <taxon>Christensenellales</taxon>
        <taxon>Christensenellaceae</taxon>
        <taxon>Candidatus Borkfalkia</taxon>
    </lineage>
</organism>
<comment type="caution">
    <text evidence="1">The sequence shown here is derived from an EMBL/GenBank/DDBJ whole genome shotgun (WGS) entry which is preliminary data.</text>
</comment>
<reference evidence="1" key="2">
    <citation type="submission" date="2021-04" db="EMBL/GenBank/DDBJ databases">
        <authorList>
            <person name="Gilroy R."/>
        </authorList>
    </citation>
    <scope>NUCLEOTIDE SEQUENCE</scope>
    <source>
        <strain evidence="1">CHK199-9574</strain>
    </source>
</reference>
<accession>A0A9D1Z696</accession>
<proteinExistence type="predicted"/>
<name>A0A9D1Z696_9FIRM</name>
<dbReference type="Pfam" id="PF12672">
    <property type="entry name" value="DUF3793"/>
    <property type="match status" value="1"/>
</dbReference>
<evidence type="ECO:0000313" key="2">
    <source>
        <dbReference type="Proteomes" id="UP000824135"/>
    </source>
</evidence>
<gene>
    <name evidence="1" type="ORF">H9728_00490</name>
</gene>
<dbReference type="Proteomes" id="UP000824135">
    <property type="component" value="Unassembled WGS sequence"/>
</dbReference>
<dbReference type="AlphaFoldDB" id="A0A9D1Z696"/>
<dbReference type="EMBL" id="DXCO01000004">
    <property type="protein sequence ID" value="HIY77501.1"/>
    <property type="molecule type" value="Genomic_DNA"/>
</dbReference>